<feature type="compositionally biased region" description="Polar residues" evidence="1">
    <location>
        <begin position="43"/>
        <end position="58"/>
    </location>
</feature>
<name>A0A1S1WSP9_9NEIS</name>
<dbReference type="EMBL" id="MKCS01000004">
    <property type="protein sequence ID" value="OHX10266.1"/>
    <property type="molecule type" value="Genomic_DNA"/>
</dbReference>
<evidence type="ECO:0000313" key="2">
    <source>
        <dbReference type="EMBL" id="OHX10266.1"/>
    </source>
</evidence>
<dbReference type="AlphaFoldDB" id="A0A1S1WSP9"/>
<protein>
    <submittedName>
        <fullName evidence="2">Uncharacterized protein</fullName>
    </submittedName>
</protein>
<proteinExistence type="predicted"/>
<reference evidence="2 3" key="1">
    <citation type="submission" date="2016-09" db="EMBL/GenBank/DDBJ databases">
        <title>Chromobacterium muskegensis sp. nov., an insecticidal bacterium isolated from Sphagnum bogs.</title>
        <authorList>
            <person name="Sparks M.E."/>
            <person name="Blackburn M.B."/>
            <person name="Gundersen-Rindal D.E."/>
            <person name="Mitchell A."/>
            <person name="Farrar R."/>
            <person name="Kuhar D."/>
        </authorList>
    </citation>
    <scope>NUCLEOTIDE SEQUENCE [LARGE SCALE GENOMIC DNA]</scope>
    <source>
        <strain evidence="2 3">37-2</strain>
    </source>
</reference>
<dbReference type="OrthoDB" id="8595467at2"/>
<evidence type="ECO:0000256" key="1">
    <source>
        <dbReference type="SAM" id="MobiDB-lite"/>
    </source>
</evidence>
<dbReference type="STRING" id="1903179.BI347_20945"/>
<dbReference type="Proteomes" id="UP000180088">
    <property type="component" value="Unassembled WGS sequence"/>
</dbReference>
<organism evidence="2 3">
    <name type="scientific">Chromobacterium sphagni</name>
    <dbReference type="NCBI Taxonomy" id="1903179"/>
    <lineage>
        <taxon>Bacteria</taxon>
        <taxon>Pseudomonadati</taxon>
        <taxon>Pseudomonadota</taxon>
        <taxon>Betaproteobacteria</taxon>
        <taxon>Neisseriales</taxon>
        <taxon>Chromobacteriaceae</taxon>
        <taxon>Chromobacterium</taxon>
    </lineage>
</organism>
<accession>A0A1S1WSP9</accession>
<gene>
    <name evidence="2" type="ORF">BI347_20945</name>
</gene>
<sequence>MPIYRIQGIALQHDGELLAEGQTIELDEPQSSPWLVEVKTTLASGQKADSNTDQQANTEGEDTLPAGDTAKAGKKGEGK</sequence>
<feature type="region of interest" description="Disordered" evidence="1">
    <location>
        <begin position="43"/>
        <end position="79"/>
    </location>
</feature>
<dbReference type="RefSeq" id="WP_071116993.1">
    <property type="nucleotide sequence ID" value="NZ_MKCS01000004.1"/>
</dbReference>
<evidence type="ECO:0000313" key="3">
    <source>
        <dbReference type="Proteomes" id="UP000180088"/>
    </source>
</evidence>
<comment type="caution">
    <text evidence="2">The sequence shown here is derived from an EMBL/GenBank/DDBJ whole genome shotgun (WGS) entry which is preliminary data.</text>
</comment>